<dbReference type="InterPro" id="IPR010290">
    <property type="entry name" value="TM_effector"/>
</dbReference>
<dbReference type="PROSITE" id="PS50850">
    <property type="entry name" value="MFS"/>
    <property type="match status" value="1"/>
</dbReference>
<evidence type="ECO:0000313" key="10">
    <source>
        <dbReference type="Proteomes" id="UP000295793"/>
    </source>
</evidence>
<feature type="transmembrane region" description="Helical" evidence="7">
    <location>
        <begin position="273"/>
        <end position="292"/>
    </location>
</feature>
<feature type="transmembrane region" description="Helical" evidence="7">
    <location>
        <begin position="238"/>
        <end position="261"/>
    </location>
</feature>
<dbReference type="PANTHER" id="PTHR23513:SF6">
    <property type="entry name" value="MAJOR FACILITATOR SUPERFAMILY ASSOCIATED DOMAIN-CONTAINING PROTEIN"/>
    <property type="match status" value="1"/>
</dbReference>
<dbReference type="Proteomes" id="UP000295793">
    <property type="component" value="Unassembled WGS sequence"/>
</dbReference>
<dbReference type="AlphaFoldDB" id="A0A4R3HV48"/>
<evidence type="ECO:0000313" key="9">
    <source>
        <dbReference type="EMBL" id="TCS36383.1"/>
    </source>
</evidence>
<evidence type="ECO:0000256" key="4">
    <source>
        <dbReference type="ARBA" id="ARBA00022692"/>
    </source>
</evidence>
<keyword evidence="6 7" id="KW-0472">Membrane</keyword>
<evidence type="ECO:0000256" key="7">
    <source>
        <dbReference type="SAM" id="Phobius"/>
    </source>
</evidence>
<keyword evidence="4 7" id="KW-0812">Transmembrane</keyword>
<dbReference type="Pfam" id="PF05977">
    <property type="entry name" value="MFS_3"/>
    <property type="match status" value="1"/>
</dbReference>
<dbReference type="InterPro" id="IPR036259">
    <property type="entry name" value="MFS_trans_sf"/>
</dbReference>
<comment type="subcellular location">
    <subcellularLocation>
        <location evidence="1">Cell membrane</location>
        <topology evidence="1">Multi-pass membrane protein</topology>
    </subcellularLocation>
</comment>
<proteinExistence type="predicted"/>
<organism evidence="9 10">
    <name type="scientific">Reinekea marinisedimentorum</name>
    <dbReference type="NCBI Taxonomy" id="230495"/>
    <lineage>
        <taxon>Bacteria</taxon>
        <taxon>Pseudomonadati</taxon>
        <taxon>Pseudomonadota</taxon>
        <taxon>Gammaproteobacteria</taxon>
        <taxon>Oceanospirillales</taxon>
        <taxon>Saccharospirillaceae</taxon>
        <taxon>Reinekea</taxon>
    </lineage>
</organism>
<feature type="transmembrane region" description="Helical" evidence="7">
    <location>
        <begin position="313"/>
        <end position="342"/>
    </location>
</feature>
<evidence type="ECO:0000259" key="8">
    <source>
        <dbReference type="PROSITE" id="PS50850"/>
    </source>
</evidence>
<feature type="transmembrane region" description="Helical" evidence="7">
    <location>
        <begin position="59"/>
        <end position="79"/>
    </location>
</feature>
<gene>
    <name evidence="9" type="ORF">BCF53_1255</name>
</gene>
<feature type="transmembrane region" description="Helical" evidence="7">
    <location>
        <begin position="362"/>
        <end position="386"/>
    </location>
</feature>
<keyword evidence="3" id="KW-1003">Cell membrane</keyword>
<keyword evidence="5 7" id="KW-1133">Transmembrane helix</keyword>
<evidence type="ECO:0000256" key="6">
    <source>
        <dbReference type="ARBA" id="ARBA00023136"/>
    </source>
</evidence>
<dbReference type="InterPro" id="IPR020846">
    <property type="entry name" value="MFS_dom"/>
</dbReference>
<accession>A0A4R3HV48</accession>
<feature type="transmembrane region" description="Helical" evidence="7">
    <location>
        <begin position="186"/>
        <end position="209"/>
    </location>
</feature>
<evidence type="ECO:0000256" key="2">
    <source>
        <dbReference type="ARBA" id="ARBA00022448"/>
    </source>
</evidence>
<sequence>MPAVQLRGLNASGLLMNNNPNSAKRSIVSLYVANSLSLIGNVLSELAVPWFVYELTGSATATAGVMIAGQLPNILVGLFSGQFIDRFSAKAVSLFTDAVNFMAIALIPLLFHLNALDMLWLGMLVFFSKVFDTPGHTARHVMLAELIEKHQLPRDRVNGLYSLLDTIADLIGPIIAGLLLTLIGAVYLMVIDAITFGLSFLIIALGFGLKKHSHHERRPVSVWVAWRWLFRTPIVRKLAIYDAVLNTVATALLAVALPVLAKNFSGNGTLYGLWMSGFACGTTLTAALYSWLGHRLNPITLLKITPIGQVIGLLIIVTVLVMGWPLILVAGGLFLFGANLGVGSMMDAKLLQTYVPENMRGSIFAAFSSTRFVGVPFGLFIAGWLLDSMAVNTLFGFFMVLCFFASVLWWGREPLNNPSA</sequence>
<feature type="transmembrane region" description="Helical" evidence="7">
    <location>
        <begin position="30"/>
        <end position="53"/>
    </location>
</feature>
<name>A0A4R3HV48_9GAMM</name>
<feature type="transmembrane region" description="Helical" evidence="7">
    <location>
        <begin position="393"/>
        <end position="411"/>
    </location>
</feature>
<reference evidence="9 10" key="1">
    <citation type="submission" date="2019-03" db="EMBL/GenBank/DDBJ databases">
        <title>Genomic Encyclopedia of Archaeal and Bacterial Type Strains, Phase II (KMG-II): from individual species to whole genera.</title>
        <authorList>
            <person name="Goeker M."/>
        </authorList>
    </citation>
    <scope>NUCLEOTIDE SEQUENCE [LARGE SCALE GENOMIC DNA]</scope>
    <source>
        <strain evidence="9 10">DSM 15388</strain>
    </source>
</reference>
<dbReference type="EMBL" id="SLZR01000025">
    <property type="protein sequence ID" value="TCS36383.1"/>
    <property type="molecule type" value="Genomic_DNA"/>
</dbReference>
<keyword evidence="10" id="KW-1185">Reference proteome</keyword>
<feature type="transmembrane region" description="Helical" evidence="7">
    <location>
        <begin position="91"/>
        <end position="113"/>
    </location>
</feature>
<protein>
    <submittedName>
        <fullName evidence="9">Transmembrane secretion effector</fullName>
    </submittedName>
</protein>
<evidence type="ECO:0000256" key="1">
    <source>
        <dbReference type="ARBA" id="ARBA00004651"/>
    </source>
</evidence>
<dbReference type="CDD" id="cd06173">
    <property type="entry name" value="MFS_MefA_like"/>
    <property type="match status" value="1"/>
</dbReference>
<dbReference type="GO" id="GO:0005886">
    <property type="term" value="C:plasma membrane"/>
    <property type="evidence" value="ECO:0007669"/>
    <property type="project" value="UniProtKB-SubCell"/>
</dbReference>
<keyword evidence="2" id="KW-0813">Transport</keyword>
<evidence type="ECO:0000256" key="5">
    <source>
        <dbReference type="ARBA" id="ARBA00022989"/>
    </source>
</evidence>
<feature type="domain" description="Major facilitator superfamily (MFS) profile" evidence="8">
    <location>
        <begin position="235"/>
        <end position="420"/>
    </location>
</feature>
<evidence type="ECO:0000256" key="3">
    <source>
        <dbReference type="ARBA" id="ARBA00022475"/>
    </source>
</evidence>
<dbReference type="SUPFAM" id="SSF103473">
    <property type="entry name" value="MFS general substrate transporter"/>
    <property type="match status" value="1"/>
</dbReference>
<dbReference type="GO" id="GO:0022857">
    <property type="term" value="F:transmembrane transporter activity"/>
    <property type="evidence" value="ECO:0007669"/>
    <property type="project" value="InterPro"/>
</dbReference>
<dbReference type="Gene3D" id="1.20.1250.20">
    <property type="entry name" value="MFS general substrate transporter like domains"/>
    <property type="match status" value="1"/>
</dbReference>
<comment type="caution">
    <text evidence="9">The sequence shown here is derived from an EMBL/GenBank/DDBJ whole genome shotgun (WGS) entry which is preliminary data.</text>
</comment>
<dbReference type="PANTHER" id="PTHR23513">
    <property type="entry name" value="INTEGRAL MEMBRANE EFFLUX PROTEIN-RELATED"/>
    <property type="match status" value="1"/>
</dbReference>